<organism evidence="1 2">
    <name type="scientific">Allacma fusca</name>
    <dbReference type="NCBI Taxonomy" id="39272"/>
    <lineage>
        <taxon>Eukaryota</taxon>
        <taxon>Metazoa</taxon>
        <taxon>Ecdysozoa</taxon>
        <taxon>Arthropoda</taxon>
        <taxon>Hexapoda</taxon>
        <taxon>Collembola</taxon>
        <taxon>Symphypleona</taxon>
        <taxon>Sminthuridae</taxon>
        <taxon>Allacma</taxon>
    </lineage>
</organism>
<name>A0A8J2P268_9HEXA</name>
<accession>A0A8J2P268</accession>
<evidence type="ECO:0000313" key="2">
    <source>
        <dbReference type="Proteomes" id="UP000708208"/>
    </source>
</evidence>
<dbReference type="EMBL" id="CAJVCH010077876">
    <property type="protein sequence ID" value="CAG7721249.1"/>
    <property type="molecule type" value="Genomic_DNA"/>
</dbReference>
<feature type="non-terminal residue" evidence="1">
    <location>
        <position position="56"/>
    </location>
</feature>
<sequence>MDRESQVESSGSGADFYSVENLTLQGAYSREENGHIFPDVDFLSERPLRCWQLDSH</sequence>
<comment type="caution">
    <text evidence="1">The sequence shown here is derived from an EMBL/GenBank/DDBJ whole genome shotgun (WGS) entry which is preliminary data.</text>
</comment>
<evidence type="ECO:0000313" key="1">
    <source>
        <dbReference type="EMBL" id="CAG7721249.1"/>
    </source>
</evidence>
<dbReference type="Proteomes" id="UP000708208">
    <property type="component" value="Unassembled WGS sequence"/>
</dbReference>
<protein>
    <submittedName>
        <fullName evidence="1">Uncharacterized protein</fullName>
    </submittedName>
</protein>
<gene>
    <name evidence="1" type="ORF">AFUS01_LOCUS10475</name>
</gene>
<proteinExistence type="predicted"/>
<reference evidence="1" key="1">
    <citation type="submission" date="2021-06" db="EMBL/GenBank/DDBJ databases">
        <authorList>
            <person name="Hodson N. C."/>
            <person name="Mongue J. A."/>
            <person name="Jaron S. K."/>
        </authorList>
    </citation>
    <scope>NUCLEOTIDE SEQUENCE</scope>
</reference>
<dbReference type="AlphaFoldDB" id="A0A8J2P268"/>
<keyword evidence="2" id="KW-1185">Reference proteome</keyword>